<feature type="compositionally biased region" description="Basic residues" evidence="1">
    <location>
        <begin position="123"/>
        <end position="150"/>
    </location>
</feature>
<feature type="compositionally biased region" description="Basic and acidic residues" evidence="1">
    <location>
        <begin position="107"/>
        <end position="122"/>
    </location>
</feature>
<accession>K1WGC8</accession>
<evidence type="ECO:0000256" key="1">
    <source>
        <dbReference type="SAM" id="MobiDB-lite"/>
    </source>
</evidence>
<sequence>MRHNTSIFMIYHACCHGGRSRSHDERRKGCGGSLSPSSDSSSSSTSSSELDLSVGSLPDNEDLKNQQLPVVKQCLMEWLNQPITEEIVRNMRPEIHLAKEDVSLQKGRDLDAKRAQRKERRDARKGRRLVRKAPRKERRLLRKKAKRLKREGKGKGGDKRCGPTGAAGTGPPWMSRGVPGPDASPSDPAGMEPIPRATPFVPPPTQAPSSLSGRGGSQMPRKPPGIAVAHTGWPFDQKRAYPMPSIEISEQLHDQALQFERSAELKEARAIELRTAATGKDISEKVKLKMDEGGNLEEAEMYRREANRLKAEPLYLDGEMARELQEDIEIHARGQESGIIPGPSVQ</sequence>
<evidence type="ECO:0000313" key="2">
    <source>
        <dbReference type="EMBL" id="EKD16590.1"/>
    </source>
</evidence>
<feature type="region of interest" description="Disordered" evidence="1">
    <location>
        <begin position="107"/>
        <end position="230"/>
    </location>
</feature>
<dbReference type="EMBL" id="JH921438">
    <property type="protein sequence ID" value="EKD16590.1"/>
    <property type="molecule type" value="Genomic_DNA"/>
</dbReference>
<reference evidence="2 3" key="1">
    <citation type="journal article" date="2012" name="BMC Genomics">
        <title>Sequencing the genome of Marssonina brunnea reveals fungus-poplar co-evolution.</title>
        <authorList>
            <person name="Zhu S."/>
            <person name="Cao Y.-Z."/>
            <person name="Jiang C."/>
            <person name="Tan B.-Y."/>
            <person name="Wang Z."/>
            <person name="Feng S."/>
            <person name="Zhang L."/>
            <person name="Su X.-H."/>
            <person name="Brejova B."/>
            <person name="Vinar T."/>
            <person name="Xu M."/>
            <person name="Wang M.-X."/>
            <person name="Zhang S.-G."/>
            <person name="Huang M.-R."/>
            <person name="Wu R."/>
            <person name="Zhou Y."/>
        </authorList>
    </citation>
    <scope>NUCLEOTIDE SEQUENCE [LARGE SCALE GENOMIC DNA]</scope>
    <source>
        <strain evidence="2 3">MB_m1</strain>
    </source>
</reference>
<protein>
    <submittedName>
        <fullName evidence="2">Uncharacterized protein</fullName>
    </submittedName>
</protein>
<dbReference type="AlphaFoldDB" id="K1WGC8"/>
<dbReference type="InParanoid" id="K1WGC8"/>
<organism evidence="2 3">
    <name type="scientific">Marssonina brunnea f. sp. multigermtubi (strain MB_m1)</name>
    <name type="common">Marssonina leaf spot fungus</name>
    <dbReference type="NCBI Taxonomy" id="1072389"/>
    <lineage>
        <taxon>Eukaryota</taxon>
        <taxon>Fungi</taxon>
        <taxon>Dikarya</taxon>
        <taxon>Ascomycota</taxon>
        <taxon>Pezizomycotina</taxon>
        <taxon>Leotiomycetes</taxon>
        <taxon>Helotiales</taxon>
        <taxon>Drepanopezizaceae</taxon>
        <taxon>Drepanopeziza</taxon>
    </lineage>
</organism>
<name>K1WGC8_MARBU</name>
<dbReference type="HOGENOM" id="CLU_801870_0_0_1"/>
<dbReference type="OrthoDB" id="5408998at2759"/>
<feature type="compositionally biased region" description="Low complexity" evidence="1">
    <location>
        <begin position="33"/>
        <end position="57"/>
    </location>
</feature>
<feature type="compositionally biased region" description="Low complexity" evidence="1">
    <location>
        <begin position="162"/>
        <end position="172"/>
    </location>
</feature>
<dbReference type="KEGG" id="mbe:MBM_05059"/>
<gene>
    <name evidence="2" type="ORF">MBM_05059</name>
</gene>
<dbReference type="STRING" id="1072389.K1WGC8"/>
<proteinExistence type="predicted"/>
<dbReference type="OMA" id="IYHACCH"/>
<keyword evidence="3" id="KW-1185">Reference proteome</keyword>
<feature type="compositionally biased region" description="Basic and acidic residues" evidence="1">
    <location>
        <begin position="151"/>
        <end position="161"/>
    </location>
</feature>
<feature type="region of interest" description="Disordered" evidence="1">
    <location>
        <begin position="18"/>
        <end position="61"/>
    </location>
</feature>
<evidence type="ECO:0000313" key="3">
    <source>
        <dbReference type="Proteomes" id="UP000006753"/>
    </source>
</evidence>
<dbReference type="Proteomes" id="UP000006753">
    <property type="component" value="Unassembled WGS sequence"/>
</dbReference>